<keyword evidence="8" id="KW-0783">Tetrahydrobiopterin biosynthesis</keyword>
<dbReference type="InterPro" id="IPR007115">
    <property type="entry name" value="6-PTP_synth/QueD"/>
</dbReference>
<comment type="pathway">
    <text evidence="2">Cofactor biosynthesis; tetrahydrobiopterin biosynthesis; tetrahydrobiopterin from 7,8-dihydroneopterin triphosphate: step 1/3.</text>
</comment>
<organism evidence="10">
    <name type="scientific">Culicoides sonorensis</name>
    <name type="common">Biting midge</name>
    <dbReference type="NCBI Taxonomy" id="179676"/>
    <lineage>
        <taxon>Eukaryota</taxon>
        <taxon>Metazoa</taxon>
        <taxon>Ecdysozoa</taxon>
        <taxon>Arthropoda</taxon>
        <taxon>Hexapoda</taxon>
        <taxon>Insecta</taxon>
        <taxon>Pterygota</taxon>
        <taxon>Neoptera</taxon>
        <taxon>Endopterygota</taxon>
        <taxon>Diptera</taxon>
        <taxon>Nematocera</taxon>
        <taxon>Chironomoidea</taxon>
        <taxon>Ceratopogonidae</taxon>
        <taxon>Ceratopogoninae</taxon>
        <taxon>Culicoides</taxon>
        <taxon>Monoculicoides</taxon>
    </lineage>
</organism>
<dbReference type="Pfam" id="PF01242">
    <property type="entry name" value="PTPS"/>
    <property type="match status" value="1"/>
</dbReference>
<evidence type="ECO:0000313" key="10">
    <source>
        <dbReference type="EMBL" id="SSX20396.1"/>
    </source>
</evidence>
<protein>
    <recommendedName>
        <fullName evidence="5">6-pyruvoyl tetrahydrobiopterin synthase</fullName>
        <ecNumber evidence="4">4.2.3.12</ecNumber>
    </recommendedName>
</protein>
<dbReference type="Gene3D" id="3.30.479.10">
    <property type="entry name" value="6-pyruvoyl tetrahydropterin synthase/QueD"/>
    <property type="match status" value="1"/>
</dbReference>
<dbReference type="PANTHER" id="PTHR12589:SF7">
    <property type="entry name" value="6-PYRUVOYL TETRAHYDROBIOPTERIN SYNTHASE"/>
    <property type="match status" value="1"/>
</dbReference>
<evidence type="ECO:0000256" key="1">
    <source>
        <dbReference type="ARBA" id="ARBA00001947"/>
    </source>
</evidence>
<dbReference type="InterPro" id="IPR022470">
    <property type="entry name" value="PTPS_Cys_AS"/>
</dbReference>
<dbReference type="InterPro" id="IPR022469">
    <property type="entry name" value="PTPS_His_AS"/>
</dbReference>
<evidence type="ECO:0000256" key="9">
    <source>
        <dbReference type="ARBA" id="ARBA00023239"/>
    </source>
</evidence>
<dbReference type="NCBIfam" id="TIGR00039">
    <property type="entry name" value="6PTHBS"/>
    <property type="match status" value="1"/>
</dbReference>
<name>A0A336LQR4_CULSO</name>
<keyword evidence="9" id="KW-0456">Lyase</keyword>
<comment type="cofactor">
    <cofactor evidence="1">
        <name>Zn(2+)</name>
        <dbReference type="ChEBI" id="CHEBI:29105"/>
    </cofactor>
</comment>
<dbReference type="GO" id="GO:0046872">
    <property type="term" value="F:metal ion binding"/>
    <property type="evidence" value="ECO:0007669"/>
    <property type="project" value="UniProtKB-KW"/>
</dbReference>
<dbReference type="GO" id="GO:0005739">
    <property type="term" value="C:mitochondrion"/>
    <property type="evidence" value="ECO:0007669"/>
    <property type="project" value="TreeGrafter"/>
</dbReference>
<evidence type="ECO:0000256" key="7">
    <source>
        <dbReference type="ARBA" id="ARBA00022833"/>
    </source>
</evidence>
<evidence type="ECO:0000256" key="3">
    <source>
        <dbReference type="ARBA" id="ARBA00009164"/>
    </source>
</evidence>
<accession>A0A336LQR4</accession>
<comment type="similarity">
    <text evidence="3">Belongs to the PTPS family.</text>
</comment>
<reference evidence="10" key="1">
    <citation type="submission" date="2018-07" db="EMBL/GenBank/DDBJ databases">
        <authorList>
            <person name="Quirk P.G."/>
            <person name="Krulwich T.A."/>
        </authorList>
    </citation>
    <scope>NUCLEOTIDE SEQUENCE</scope>
</reference>
<evidence type="ECO:0000256" key="2">
    <source>
        <dbReference type="ARBA" id="ARBA00005126"/>
    </source>
</evidence>
<keyword evidence="6" id="KW-0479">Metal-binding</keyword>
<dbReference type="PANTHER" id="PTHR12589">
    <property type="entry name" value="PYRUVOYL TETRAHYDROBIOPTERIN SYNTHASE"/>
    <property type="match status" value="1"/>
</dbReference>
<evidence type="ECO:0000256" key="8">
    <source>
        <dbReference type="ARBA" id="ARBA00023007"/>
    </source>
</evidence>
<dbReference type="EMBL" id="UFQT01000118">
    <property type="protein sequence ID" value="SSX20396.1"/>
    <property type="molecule type" value="Genomic_DNA"/>
</dbReference>
<dbReference type="PROSITE" id="PS00987">
    <property type="entry name" value="PTPS_1"/>
    <property type="match status" value="1"/>
</dbReference>
<dbReference type="OMA" id="HFNAAHK"/>
<dbReference type="GO" id="GO:0006729">
    <property type="term" value="P:tetrahydrobiopterin biosynthetic process"/>
    <property type="evidence" value="ECO:0007669"/>
    <property type="project" value="UniProtKB-UniPathway"/>
</dbReference>
<dbReference type="InterPro" id="IPR038418">
    <property type="entry name" value="6-PTP_synth/QueD_sf"/>
</dbReference>
<dbReference type="UniPathway" id="UPA00849">
    <property type="reaction ID" value="UER00819"/>
</dbReference>
<dbReference type="PROSITE" id="PS00988">
    <property type="entry name" value="PTPS_2"/>
    <property type="match status" value="1"/>
</dbReference>
<dbReference type="EC" id="4.2.3.12" evidence="4"/>
<dbReference type="GO" id="GO:0003874">
    <property type="term" value="F:6-pyruvoyltetrahydropterin synthase activity"/>
    <property type="evidence" value="ECO:0007669"/>
    <property type="project" value="UniProtKB-EC"/>
</dbReference>
<evidence type="ECO:0000256" key="6">
    <source>
        <dbReference type="ARBA" id="ARBA00022723"/>
    </source>
</evidence>
<evidence type="ECO:0000256" key="4">
    <source>
        <dbReference type="ARBA" id="ARBA00013100"/>
    </source>
</evidence>
<proteinExistence type="inferred from homology"/>
<gene>
    <name evidence="10" type="primary">CSON001221</name>
</gene>
<dbReference type="FunFam" id="3.30.479.10:FF:000003">
    <property type="entry name" value="6-pyruvoyl tetrahydrobiopterin synthase"/>
    <property type="match status" value="1"/>
</dbReference>
<evidence type="ECO:0000256" key="5">
    <source>
        <dbReference type="ARBA" id="ARBA00015587"/>
    </source>
</evidence>
<dbReference type="VEuPathDB" id="VectorBase:CSON001221"/>
<dbReference type="CDD" id="cd00470">
    <property type="entry name" value="PTPS"/>
    <property type="match status" value="1"/>
</dbReference>
<keyword evidence="7" id="KW-0862">Zinc</keyword>
<dbReference type="SUPFAM" id="SSF55620">
    <property type="entry name" value="Tetrahydrobiopterin biosynthesis enzymes-like"/>
    <property type="match status" value="1"/>
</dbReference>
<sequence>MSPPVVFLTRKETFSACHRLHSTQLSDAENLEIFGKCNNPNGHGHNYTVEITVRGPVNSKTGMVMNITDLKNYMEKAIMKPLDHKNLDKDVPYFKNTISTTENLAVFIWDSMRTYMARPELLYEVKIFETDKNSVRYRGHDTTTSNFNQANTQRRTGEVYVSSDSDS</sequence>
<dbReference type="AlphaFoldDB" id="A0A336LQR4"/>